<reference evidence="2" key="1">
    <citation type="submission" date="2023-07" db="EMBL/GenBank/DDBJ databases">
        <authorList>
            <person name="Xia Y."/>
        </authorList>
    </citation>
    <scope>NUCLEOTIDE SEQUENCE</scope>
    <source>
        <strain evidence="2">E</strain>
    </source>
</reference>
<name>A0AA96ESN9_9VIRU</name>
<dbReference type="EMBL" id="OR343189">
    <property type="protein sequence ID" value="WNL50121.1"/>
    <property type="molecule type" value="Genomic_DNA"/>
</dbReference>
<evidence type="ECO:0000256" key="1">
    <source>
        <dbReference type="SAM" id="Coils"/>
    </source>
</evidence>
<feature type="coiled-coil region" evidence="1">
    <location>
        <begin position="103"/>
        <end position="130"/>
    </location>
</feature>
<protein>
    <submittedName>
        <fullName evidence="2">Uncharacterized protein</fullName>
    </submittedName>
</protein>
<organism evidence="2">
    <name type="scientific">Marseillevirus sp</name>
    <dbReference type="NCBI Taxonomy" id="2809551"/>
    <lineage>
        <taxon>Viruses</taxon>
        <taxon>Varidnaviria</taxon>
        <taxon>Bamfordvirae</taxon>
        <taxon>Nucleocytoviricota</taxon>
        <taxon>Megaviricetes</taxon>
        <taxon>Pimascovirales</taxon>
        <taxon>Pimascovirales incertae sedis</taxon>
        <taxon>Marseilleviridae</taxon>
        <taxon>Marseillevirus</taxon>
    </lineage>
</organism>
<sequence length="147" mass="17564">MQSLLKEYIRLFLIEALNIPEEDIFIDEALLSPNHLEVVYDIKNLSLEMNRWRETEKTVILFIHNQIFEFDIKSDEALQHLKEDVKNVVFSCPEFAQQKMEQLKALELCVSFLKERVERLREKKRELKYTPGNRGALEAQKHFEEIQ</sequence>
<proteinExistence type="predicted"/>
<evidence type="ECO:0000313" key="2">
    <source>
        <dbReference type="EMBL" id="WNL50121.1"/>
    </source>
</evidence>
<gene>
    <name evidence="2" type="ORF">MarDSR_082</name>
</gene>
<accession>A0AA96ESN9</accession>
<keyword evidence="1" id="KW-0175">Coiled coil</keyword>